<protein>
    <submittedName>
        <fullName evidence="1">Uncharacterized protein</fullName>
    </submittedName>
</protein>
<accession>A0A2A4T3E3</accession>
<evidence type="ECO:0000313" key="1">
    <source>
        <dbReference type="EMBL" id="PCI27517.1"/>
    </source>
</evidence>
<proteinExistence type="predicted"/>
<comment type="caution">
    <text evidence="1">The sequence shown here is derived from an EMBL/GenBank/DDBJ whole genome shotgun (WGS) entry which is preliminary data.</text>
</comment>
<sequence length="142" mass="17031">MATNVYEARIIRKQVSSSFRVLMETWKEELYFDLYDLGQHNSKKRLTLEEFAQRMVDLEWRPSLEDEVINKLDLLYRGLAVVHSTIKFQHKINPDRIVTKDIRFPVILEGKIWKFDLSQLIRTPYVGKYFKPKKIEAKKKIE</sequence>
<gene>
    <name evidence="1" type="ORF">COB67_08395</name>
</gene>
<dbReference type="AlphaFoldDB" id="A0A2A4T3E3"/>
<name>A0A2A4T3E3_9DELT</name>
<dbReference type="Proteomes" id="UP000218113">
    <property type="component" value="Unassembled WGS sequence"/>
</dbReference>
<evidence type="ECO:0000313" key="2">
    <source>
        <dbReference type="Proteomes" id="UP000218113"/>
    </source>
</evidence>
<reference evidence="2" key="1">
    <citation type="submission" date="2017-08" db="EMBL/GenBank/DDBJ databases">
        <title>A dynamic microbial community with high functional redundancy inhabits the cold, oxic subseafloor aquifer.</title>
        <authorList>
            <person name="Tully B.J."/>
            <person name="Wheat C.G."/>
            <person name="Glazer B.T."/>
            <person name="Huber J.A."/>
        </authorList>
    </citation>
    <scope>NUCLEOTIDE SEQUENCE [LARGE SCALE GENOMIC DNA]</scope>
</reference>
<dbReference type="EMBL" id="NVSR01000057">
    <property type="protein sequence ID" value="PCI27517.1"/>
    <property type="molecule type" value="Genomic_DNA"/>
</dbReference>
<organism evidence="1 2">
    <name type="scientific">SAR324 cluster bacterium</name>
    <dbReference type="NCBI Taxonomy" id="2024889"/>
    <lineage>
        <taxon>Bacteria</taxon>
        <taxon>Deltaproteobacteria</taxon>
        <taxon>SAR324 cluster</taxon>
    </lineage>
</organism>